<dbReference type="Proteomes" id="UP001596514">
    <property type="component" value="Unassembled WGS sequence"/>
</dbReference>
<accession>A0ABW2T9K7</accession>
<protein>
    <submittedName>
        <fullName evidence="2">Uncharacterized protein</fullName>
    </submittedName>
</protein>
<evidence type="ECO:0000313" key="2">
    <source>
        <dbReference type="EMBL" id="MFC7605084.1"/>
    </source>
</evidence>
<dbReference type="InterPro" id="IPR036322">
    <property type="entry name" value="WD40_repeat_dom_sf"/>
</dbReference>
<dbReference type="Gene3D" id="2.130.10.10">
    <property type="entry name" value="YVTN repeat-like/Quinoprotein amine dehydrogenase"/>
    <property type="match status" value="1"/>
</dbReference>
<proteinExistence type="predicted"/>
<organism evidence="2 3">
    <name type="scientific">Streptosporangium amethystogenes subsp. fukuiense</name>
    <dbReference type="NCBI Taxonomy" id="698418"/>
    <lineage>
        <taxon>Bacteria</taxon>
        <taxon>Bacillati</taxon>
        <taxon>Actinomycetota</taxon>
        <taxon>Actinomycetes</taxon>
        <taxon>Streptosporangiales</taxon>
        <taxon>Streptosporangiaceae</taxon>
        <taxon>Streptosporangium</taxon>
    </lineage>
</organism>
<gene>
    <name evidence="2" type="ORF">ACFQVD_33745</name>
</gene>
<keyword evidence="3" id="KW-1185">Reference proteome</keyword>
<dbReference type="SUPFAM" id="SSF50978">
    <property type="entry name" value="WD40 repeat-like"/>
    <property type="match status" value="1"/>
</dbReference>
<dbReference type="EMBL" id="JBHTEE010000001">
    <property type="protein sequence ID" value="MFC7605084.1"/>
    <property type="molecule type" value="Genomic_DNA"/>
</dbReference>
<evidence type="ECO:0000256" key="1">
    <source>
        <dbReference type="SAM" id="MobiDB-lite"/>
    </source>
</evidence>
<sequence>MLATVATLAVSILVVLFWQSDSRETPSSPGGSTTDKGSAPAARSAATAPFGTQIYVQATDHIAAVEALAVTELNGRPVAVTGSTDMTVRVRDLATGKQIGAPFVHPDVVRTMTVARLDGLPVVISTDRSSGLQAWSLSPPYPPIG</sequence>
<feature type="region of interest" description="Disordered" evidence="1">
    <location>
        <begin position="22"/>
        <end position="45"/>
    </location>
</feature>
<dbReference type="InterPro" id="IPR015943">
    <property type="entry name" value="WD40/YVTN_repeat-like_dom_sf"/>
</dbReference>
<reference evidence="3" key="1">
    <citation type="journal article" date="2019" name="Int. J. Syst. Evol. Microbiol.">
        <title>The Global Catalogue of Microorganisms (GCM) 10K type strain sequencing project: providing services to taxonomists for standard genome sequencing and annotation.</title>
        <authorList>
            <consortium name="The Broad Institute Genomics Platform"/>
            <consortium name="The Broad Institute Genome Sequencing Center for Infectious Disease"/>
            <person name="Wu L."/>
            <person name="Ma J."/>
        </authorList>
    </citation>
    <scope>NUCLEOTIDE SEQUENCE [LARGE SCALE GENOMIC DNA]</scope>
    <source>
        <strain evidence="3">JCM 10083</strain>
    </source>
</reference>
<evidence type="ECO:0000313" key="3">
    <source>
        <dbReference type="Proteomes" id="UP001596514"/>
    </source>
</evidence>
<dbReference type="RefSeq" id="WP_343962471.1">
    <property type="nucleotide sequence ID" value="NZ_BAAAGK010000007.1"/>
</dbReference>
<comment type="caution">
    <text evidence="2">The sequence shown here is derived from an EMBL/GenBank/DDBJ whole genome shotgun (WGS) entry which is preliminary data.</text>
</comment>
<name>A0ABW2T9K7_9ACTN</name>
<feature type="compositionally biased region" description="Polar residues" evidence="1">
    <location>
        <begin position="25"/>
        <end position="36"/>
    </location>
</feature>